<keyword evidence="3" id="KW-1015">Disulfide bond</keyword>
<feature type="non-terminal residue" evidence="6">
    <location>
        <position position="1"/>
    </location>
</feature>
<dbReference type="PANTHER" id="PTHR19331">
    <property type="entry name" value="SCAVENGER RECEPTOR DOMAIN-CONTAINING"/>
    <property type="match status" value="1"/>
</dbReference>
<gene>
    <name evidence="6" type="ORF">FD755_002582</name>
</gene>
<organism evidence="6 7">
    <name type="scientific">Muntiacus reevesi</name>
    <name type="common">Reeves' muntjac</name>
    <name type="synonym">Cervus reevesi</name>
    <dbReference type="NCBI Taxonomy" id="9886"/>
    <lineage>
        <taxon>Eukaryota</taxon>
        <taxon>Metazoa</taxon>
        <taxon>Chordata</taxon>
        <taxon>Craniata</taxon>
        <taxon>Vertebrata</taxon>
        <taxon>Euteleostomi</taxon>
        <taxon>Mammalia</taxon>
        <taxon>Eutheria</taxon>
        <taxon>Laurasiatheria</taxon>
        <taxon>Artiodactyla</taxon>
        <taxon>Ruminantia</taxon>
        <taxon>Pecora</taxon>
        <taxon>Cervidae</taxon>
        <taxon>Muntiacinae</taxon>
        <taxon>Muntiacus</taxon>
    </lineage>
</organism>
<keyword evidence="7" id="KW-1185">Reference proteome</keyword>
<accession>A0A5J5N4Y3</accession>
<dbReference type="SUPFAM" id="SSF56487">
    <property type="entry name" value="SRCR-like"/>
    <property type="match status" value="1"/>
</dbReference>
<dbReference type="GO" id="GO:0016020">
    <property type="term" value="C:membrane"/>
    <property type="evidence" value="ECO:0007669"/>
    <property type="project" value="InterPro"/>
</dbReference>
<reference evidence="6 7" key="1">
    <citation type="submission" date="2019-06" db="EMBL/GenBank/DDBJ databases">
        <title>Discovery of a novel chromosome fission-fusion reversal in muntjac.</title>
        <authorList>
            <person name="Mudd A.B."/>
            <person name="Bredeson J.V."/>
            <person name="Baum R."/>
            <person name="Hockemeyer D."/>
            <person name="Rokhsar D.S."/>
        </authorList>
    </citation>
    <scope>NUCLEOTIDE SEQUENCE [LARGE SCALE GENOMIC DNA]</scope>
    <source>
        <strain evidence="6">UCam_UCB_Mr</strain>
        <tissue evidence="6">Fibroblast cell line</tissue>
    </source>
</reference>
<dbReference type="AlphaFoldDB" id="A0A5J5N4Y3"/>
<dbReference type="PRINTS" id="PR00258">
    <property type="entry name" value="SPERACTRCPTR"/>
</dbReference>
<feature type="domain" description="SRCR" evidence="5">
    <location>
        <begin position="17"/>
        <end position="123"/>
    </location>
</feature>
<dbReference type="PROSITE" id="PS50287">
    <property type="entry name" value="SRCR_2"/>
    <property type="match status" value="1"/>
</dbReference>
<name>A0A5J5N4Y3_MUNRE</name>
<sequence length="154" mass="17420">VLLLSLSIMPSYTTLELRLKDGAHRCEGRVEAKYKGEWGTVYAEYWPTTSAEVVCRHLECGVAIGAPRGSYFGPRLGPIWFLYDSCESKDVESSLKLYMCVYMDFKNYNDTYTHDQDVGAVCSGKACLVWEGIPSRKHLGLIHRMTMGKPDHML</sequence>
<evidence type="ECO:0000259" key="5">
    <source>
        <dbReference type="PROSITE" id="PS50287"/>
    </source>
</evidence>
<dbReference type="Gene3D" id="3.10.250.10">
    <property type="entry name" value="SRCR-like domain"/>
    <property type="match status" value="1"/>
</dbReference>
<dbReference type="SMART" id="SM00202">
    <property type="entry name" value="SR"/>
    <property type="match status" value="1"/>
</dbReference>
<dbReference type="InterPro" id="IPR001190">
    <property type="entry name" value="SRCR"/>
</dbReference>
<proteinExistence type="predicted"/>
<comment type="caution">
    <text evidence="4">Lacks conserved residue(s) required for the propagation of feature annotation.</text>
</comment>
<dbReference type="FunFam" id="3.10.250.10:FF:000009">
    <property type="entry name" value="WC1"/>
    <property type="match status" value="1"/>
</dbReference>
<evidence type="ECO:0000313" key="7">
    <source>
        <dbReference type="Proteomes" id="UP000326062"/>
    </source>
</evidence>
<protein>
    <recommendedName>
        <fullName evidence="5">SRCR domain-containing protein</fullName>
    </recommendedName>
</protein>
<evidence type="ECO:0000256" key="1">
    <source>
        <dbReference type="ARBA" id="ARBA00022729"/>
    </source>
</evidence>
<evidence type="ECO:0000313" key="6">
    <source>
        <dbReference type="EMBL" id="KAB0387626.1"/>
    </source>
</evidence>
<keyword evidence="1" id="KW-0732">Signal</keyword>
<dbReference type="EMBL" id="VCEB01000001">
    <property type="protein sequence ID" value="KAB0387626.1"/>
    <property type="molecule type" value="Genomic_DNA"/>
</dbReference>
<comment type="caution">
    <text evidence="6">The sequence shown here is derived from an EMBL/GenBank/DDBJ whole genome shotgun (WGS) entry which is preliminary data.</text>
</comment>
<dbReference type="Pfam" id="PF00530">
    <property type="entry name" value="SRCR"/>
    <property type="match status" value="1"/>
</dbReference>
<evidence type="ECO:0000256" key="2">
    <source>
        <dbReference type="ARBA" id="ARBA00022737"/>
    </source>
</evidence>
<keyword evidence="2" id="KW-0677">Repeat</keyword>
<evidence type="ECO:0000256" key="3">
    <source>
        <dbReference type="ARBA" id="ARBA00023157"/>
    </source>
</evidence>
<dbReference type="Proteomes" id="UP000326062">
    <property type="component" value="Chromosome 1"/>
</dbReference>
<dbReference type="InterPro" id="IPR036772">
    <property type="entry name" value="SRCR-like_dom_sf"/>
</dbReference>
<evidence type="ECO:0000256" key="4">
    <source>
        <dbReference type="PROSITE-ProRule" id="PRU00196"/>
    </source>
</evidence>